<name>X1NYN5_9ZZZZ</name>
<reference evidence="1" key="1">
    <citation type="journal article" date="2014" name="Front. Microbiol.">
        <title>High frequency of phylogenetically diverse reductive dehalogenase-homologous genes in deep subseafloor sedimentary metagenomes.</title>
        <authorList>
            <person name="Kawai M."/>
            <person name="Futagami T."/>
            <person name="Toyoda A."/>
            <person name="Takaki Y."/>
            <person name="Nishi S."/>
            <person name="Hori S."/>
            <person name="Arai W."/>
            <person name="Tsubouchi T."/>
            <person name="Morono Y."/>
            <person name="Uchiyama I."/>
            <person name="Ito T."/>
            <person name="Fujiyama A."/>
            <person name="Inagaki F."/>
            <person name="Takami H."/>
        </authorList>
    </citation>
    <scope>NUCLEOTIDE SEQUENCE</scope>
    <source>
        <strain evidence="1">Expedition CK06-06</strain>
    </source>
</reference>
<comment type="caution">
    <text evidence="1">The sequence shown here is derived from an EMBL/GenBank/DDBJ whole genome shotgun (WGS) entry which is preliminary data.</text>
</comment>
<organism evidence="1">
    <name type="scientific">marine sediment metagenome</name>
    <dbReference type="NCBI Taxonomy" id="412755"/>
    <lineage>
        <taxon>unclassified sequences</taxon>
        <taxon>metagenomes</taxon>
        <taxon>ecological metagenomes</taxon>
    </lineage>
</organism>
<feature type="non-terminal residue" evidence="1">
    <location>
        <position position="39"/>
    </location>
</feature>
<evidence type="ECO:0000313" key="1">
    <source>
        <dbReference type="EMBL" id="GAI31890.1"/>
    </source>
</evidence>
<sequence>GVFYALYEKIEKMIRGLFPRIKLATDYKSKKPEDTITNG</sequence>
<dbReference type="AlphaFoldDB" id="X1NYN5"/>
<feature type="non-terminal residue" evidence="1">
    <location>
        <position position="1"/>
    </location>
</feature>
<gene>
    <name evidence="1" type="ORF">S06H3_25224</name>
</gene>
<accession>X1NYN5</accession>
<protein>
    <submittedName>
        <fullName evidence="1">Uncharacterized protein</fullName>
    </submittedName>
</protein>
<proteinExistence type="predicted"/>
<dbReference type="EMBL" id="BARV01014462">
    <property type="protein sequence ID" value="GAI31890.1"/>
    <property type="molecule type" value="Genomic_DNA"/>
</dbReference>